<keyword evidence="1" id="KW-0067">ATP-binding</keyword>
<dbReference type="Proteomes" id="UP000008461">
    <property type="component" value="Chromosome"/>
</dbReference>
<protein>
    <submittedName>
        <fullName evidence="1">ATP-binding region ATPase domain protein</fullName>
    </submittedName>
</protein>
<dbReference type="OrthoDB" id="9813438at2"/>
<evidence type="ECO:0000313" key="1">
    <source>
        <dbReference type="EMBL" id="AEE50442.1"/>
    </source>
</evidence>
<dbReference type="AlphaFoldDB" id="F4KYN6"/>
<dbReference type="eggNOG" id="COG0323">
    <property type="taxonomic scope" value="Bacteria"/>
</dbReference>
<evidence type="ECO:0000313" key="2">
    <source>
        <dbReference type="Proteomes" id="UP000008461"/>
    </source>
</evidence>
<dbReference type="InterPro" id="IPR036890">
    <property type="entry name" value="HATPase_C_sf"/>
</dbReference>
<dbReference type="HOGENOM" id="CLU_037205_0_0_10"/>
<dbReference type="EMBL" id="CP002691">
    <property type="protein sequence ID" value="AEE50442.1"/>
    <property type="molecule type" value="Genomic_DNA"/>
</dbReference>
<accession>F4KYN6</accession>
<dbReference type="Gene3D" id="3.30.565.10">
    <property type="entry name" value="Histidine kinase-like ATPase, C-terminal domain"/>
    <property type="match status" value="1"/>
</dbReference>
<dbReference type="KEGG" id="hhy:Halhy_2571"/>
<name>F4KYN6_HALH1</name>
<dbReference type="STRING" id="760192.Halhy_2571"/>
<dbReference type="Pfam" id="PF13589">
    <property type="entry name" value="HATPase_c_3"/>
    <property type="match status" value="1"/>
</dbReference>
<keyword evidence="1" id="KW-0547">Nucleotide-binding</keyword>
<organism evidence="1 2">
    <name type="scientific">Haliscomenobacter hydrossis (strain ATCC 27775 / DSM 1100 / LMG 10767 / O)</name>
    <dbReference type="NCBI Taxonomy" id="760192"/>
    <lineage>
        <taxon>Bacteria</taxon>
        <taxon>Pseudomonadati</taxon>
        <taxon>Bacteroidota</taxon>
        <taxon>Saprospiria</taxon>
        <taxon>Saprospirales</taxon>
        <taxon>Haliscomenobacteraceae</taxon>
        <taxon>Haliscomenobacter</taxon>
    </lineage>
</organism>
<sequence length="493" mass="56982">MIDYANIQSTSAEPEASSMIQTFRAIGYSIETAIADIIDNSVAAKSKNIWIDYDWSGSNTTLSILDDGIGMSNDELIQAMRPGSKNPLDERASDDLGRFGLGLKTASFSQSKKFTVVSKASDCKPAFWTWDLDYVTKEKAWKLVRFIPNEDHWIKKVESLKTGTCIIWWDLDRLTRGTSEDNQEAKSKFLGVMDSLKSHLSMVFHKYIDDGLKIYFRDRLIKSWDPFMIGMDGLQTKPEMRLEGDSIRIKGFVLPHRSKLSAEQYNYGKGPKDNWTAHQGFYVYRNRRLLVAGDWLGLFKREPHYDLCRIKIDLPNHFDSEWQIDIKKSFARPPSIYREQILALAKDVRNQAVEVYRHKGKVLKRKLASDEYFPFWEERARHGKRFYKINRNHPLVYELLSKSGDLKKELEKVIQFIEETIPVPLITLQENENEKPHGQPFEGVDNNAIQEAMQKLFDGFVSSGLSVEKAKAKILNTEPFNFYPQYINFLANE</sequence>
<keyword evidence="2" id="KW-1185">Reference proteome</keyword>
<gene>
    <name evidence="1" type="ordered locus">Halhy_2571</name>
</gene>
<dbReference type="SUPFAM" id="SSF55874">
    <property type="entry name" value="ATPase domain of HSP90 chaperone/DNA topoisomerase II/histidine kinase"/>
    <property type="match status" value="1"/>
</dbReference>
<dbReference type="RefSeq" id="WP_013764990.1">
    <property type="nucleotide sequence ID" value="NC_015510.1"/>
</dbReference>
<reference evidence="1 2" key="1">
    <citation type="journal article" date="2011" name="Stand. Genomic Sci.">
        <title>Complete genome sequence of Haliscomenobacter hydrossis type strain (O).</title>
        <authorList>
            <consortium name="US DOE Joint Genome Institute (JGI-PGF)"/>
            <person name="Daligault H."/>
            <person name="Lapidus A."/>
            <person name="Zeytun A."/>
            <person name="Nolan M."/>
            <person name="Lucas S."/>
            <person name="Del Rio T.G."/>
            <person name="Tice H."/>
            <person name="Cheng J.F."/>
            <person name="Tapia R."/>
            <person name="Han C."/>
            <person name="Goodwin L."/>
            <person name="Pitluck S."/>
            <person name="Liolios K."/>
            <person name="Pagani I."/>
            <person name="Ivanova N."/>
            <person name="Huntemann M."/>
            <person name="Mavromatis K."/>
            <person name="Mikhailova N."/>
            <person name="Pati A."/>
            <person name="Chen A."/>
            <person name="Palaniappan K."/>
            <person name="Land M."/>
            <person name="Hauser L."/>
            <person name="Brambilla E.M."/>
            <person name="Rohde M."/>
            <person name="Verbarg S."/>
            <person name="Goker M."/>
            <person name="Bristow J."/>
            <person name="Eisen J.A."/>
            <person name="Markowitz V."/>
            <person name="Hugenholtz P."/>
            <person name="Kyrpides N.C."/>
            <person name="Klenk H.P."/>
            <person name="Woyke T."/>
        </authorList>
    </citation>
    <scope>NUCLEOTIDE SEQUENCE [LARGE SCALE GENOMIC DNA]</scope>
    <source>
        <strain evidence="2">ATCC 27775 / DSM 1100 / LMG 10767 / O</strain>
    </source>
</reference>
<dbReference type="GO" id="GO:0005524">
    <property type="term" value="F:ATP binding"/>
    <property type="evidence" value="ECO:0007669"/>
    <property type="project" value="UniProtKB-KW"/>
</dbReference>
<reference key="2">
    <citation type="submission" date="2011-04" db="EMBL/GenBank/DDBJ databases">
        <title>Complete sequence of chromosome of Haliscomenobacter hydrossis DSM 1100.</title>
        <authorList>
            <consortium name="US DOE Joint Genome Institute (JGI-PGF)"/>
            <person name="Lucas S."/>
            <person name="Han J."/>
            <person name="Lapidus A."/>
            <person name="Bruce D."/>
            <person name="Goodwin L."/>
            <person name="Pitluck S."/>
            <person name="Peters L."/>
            <person name="Kyrpides N."/>
            <person name="Mavromatis K."/>
            <person name="Ivanova N."/>
            <person name="Ovchinnikova G."/>
            <person name="Pagani I."/>
            <person name="Daligault H."/>
            <person name="Detter J.C."/>
            <person name="Han C."/>
            <person name="Land M."/>
            <person name="Hauser L."/>
            <person name="Markowitz V."/>
            <person name="Cheng J.-F."/>
            <person name="Hugenholtz P."/>
            <person name="Woyke T."/>
            <person name="Wu D."/>
            <person name="Verbarg S."/>
            <person name="Frueling A."/>
            <person name="Brambilla E."/>
            <person name="Klenk H.-P."/>
            <person name="Eisen J.A."/>
        </authorList>
    </citation>
    <scope>NUCLEOTIDE SEQUENCE</scope>
    <source>
        <strain>DSM 1100</strain>
    </source>
</reference>
<proteinExistence type="predicted"/>